<dbReference type="SUPFAM" id="SSF53756">
    <property type="entry name" value="UDP-Glycosyltransferase/glycogen phosphorylase"/>
    <property type="match status" value="1"/>
</dbReference>
<dbReference type="CDD" id="cd03784">
    <property type="entry name" value="GT1_Gtf-like"/>
    <property type="match status" value="1"/>
</dbReference>
<dbReference type="InterPro" id="IPR002213">
    <property type="entry name" value="UDP_glucos_trans"/>
</dbReference>
<dbReference type="EMBL" id="MTKT01005538">
    <property type="protein sequence ID" value="OWM66732.1"/>
    <property type="molecule type" value="Genomic_DNA"/>
</dbReference>
<sequence>MEKSPGKLSRIVLVPCPAQGHLSPILQLGAVLHSQYGLSITVVHTNFNFPKNQPPPFRFISMPDHLSDEDISSNDFINVMSKLNINCKVPFRDVLGNLVQQAGGEEAGVACVIYDGVMHFPEEVARELGIQSMVFRTLCAGNIRIYKEYPRLVKEGYIPVHESKSLDDVPGLHPLRLKDLPVYKLKGYEGLLRLLEKACETGSSSAIIINTTEALDREALMELQKQHHIPVLAVGPLHKIAPPVSSSLLEEDGNCIRWLDKQAKNSVLYVSIGSIASVDEKELIEMAWGLANSKQPFLWVIRPGSVCGSEWTELLPEGFNESIRERGLIIKWAPQKEVLAHESTGGFWSHCGWNSTLESISEGVPMICTPSFGDQRVNTRYLCHVWKVGIVVENMERKEIDKAVRKLMVGEEGEMVRQRMMELKTRVDCSIKEGGSSDNSLHELVNLIPSV</sequence>
<keyword evidence="3" id="KW-0808">Transferase</keyword>
<name>A0A218W3R0_PUNGR</name>
<dbReference type="AlphaFoldDB" id="A0A218W3R0"/>
<protein>
    <recommendedName>
        <fullName evidence="6">UDP-glucose iridoid glucosyltransferase-like</fullName>
    </recommendedName>
</protein>
<evidence type="ECO:0000256" key="3">
    <source>
        <dbReference type="ARBA" id="ARBA00022679"/>
    </source>
</evidence>
<dbReference type="Gene3D" id="3.40.50.2000">
    <property type="entry name" value="Glycogen Phosphorylase B"/>
    <property type="match status" value="2"/>
</dbReference>
<evidence type="ECO:0000313" key="5">
    <source>
        <dbReference type="Proteomes" id="UP000197138"/>
    </source>
</evidence>
<keyword evidence="2" id="KW-0328">Glycosyltransferase</keyword>
<reference evidence="5" key="1">
    <citation type="journal article" date="2017" name="Plant J.">
        <title>The pomegranate (Punica granatum L.) genome and the genomics of punicalagin biosynthesis.</title>
        <authorList>
            <person name="Qin G."/>
            <person name="Xu C."/>
            <person name="Ming R."/>
            <person name="Tang H."/>
            <person name="Guyot R."/>
            <person name="Kramer E.M."/>
            <person name="Hu Y."/>
            <person name="Yi X."/>
            <person name="Qi Y."/>
            <person name="Xu X."/>
            <person name="Gao Z."/>
            <person name="Pan H."/>
            <person name="Jian J."/>
            <person name="Tian Y."/>
            <person name="Yue Z."/>
            <person name="Xu Y."/>
        </authorList>
    </citation>
    <scope>NUCLEOTIDE SEQUENCE [LARGE SCALE GENOMIC DNA]</scope>
    <source>
        <strain evidence="5">cv. Dabenzi</strain>
    </source>
</reference>
<dbReference type="GO" id="GO:0080043">
    <property type="term" value="F:quercetin 3-O-glucosyltransferase activity"/>
    <property type="evidence" value="ECO:0007669"/>
    <property type="project" value="TreeGrafter"/>
</dbReference>
<accession>A0A218W3R0</accession>
<dbReference type="PANTHER" id="PTHR11926:SF1494">
    <property type="entry name" value="FLAVONOL 3-O-GLUCOSYLTRANSFERASE UGT76E12-RELATED"/>
    <property type="match status" value="1"/>
</dbReference>
<proteinExistence type="inferred from homology"/>
<dbReference type="Pfam" id="PF00201">
    <property type="entry name" value="UDPGT"/>
    <property type="match status" value="1"/>
</dbReference>
<comment type="caution">
    <text evidence="4">The sequence shown here is derived from an EMBL/GenBank/DDBJ whole genome shotgun (WGS) entry which is preliminary data.</text>
</comment>
<evidence type="ECO:0000256" key="1">
    <source>
        <dbReference type="ARBA" id="ARBA00009995"/>
    </source>
</evidence>
<dbReference type="Proteomes" id="UP000197138">
    <property type="component" value="Unassembled WGS sequence"/>
</dbReference>
<dbReference type="PANTHER" id="PTHR11926">
    <property type="entry name" value="GLUCOSYL/GLUCURONOSYL TRANSFERASES"/>
    <property type="match status" value="1"/>
</dbReference>
<comment type="similarity">
    <text evidence="1">Belongs to the UDP-glycosyltransferase family.</text>
</comment>
<dbReference type="GO" id="GO:0080044">
    <property type="term" value="F:quercetin 7-O-glucosyltransferase activity"/>
    <property type="evidence" value="ECO:0007669"/>
    <property type="project" value="TreeGrafter"/>
</dbReference>
<evidence type="ECO:0008006" key="6">
    <source>
        <dbReference type="Google" id="ProtNLM"/>
    </source>
</evidence>
<organism evidence="4 5">
    <name type="scientific">Punica granatum</name>
    <name type="common">Pomegranate</name>
    <dbReference type="NCBI Taxonomy" id="22663"/>
    <lineage>
        <taxon>Eukaryota</taxon>
        <taxon>Viridiplantae</taxon>
        <taxon>Streptophyta</taxon>
        <taxon>Embryophyta</taxon>
        <taxon>Tracheophyta</taxon>
        <taxon>Spermatophyta</taxon>
        <taxon>Magnoliopsida</taxon>
        <taxon>eudicotyledons</taxon>
        <taxon>Gunneridae</taxon>
        <taxon>Pentapetalae</taxon>
        <taxon>rosids</taxon>
        <taxon>malvids</taxon>
        <taxon>Myrtales</taxon>
        <taxon>Lythraceae</taxon>
        <taxon>Punica</taxon>
    </lineage>
</organism>
<dbReference type="FunFam" id="3.40.50.2000:FF:000120">
    <property type="entry name" value="UDP-glycosyltransferase 76C1"/>
    <property type="match status" value="1"/>
</dbReference>
<gene>
    <name evidence="4" type="ORF">CDL15_Pgr010383</name>
</gene>
<evidence type="ECO:0000313" key="4">
    <source>
        <dbReference type="EMBL" id="OWM66732.1"/>
    </source>
</evidence>
<evidence type="ECO:0000256" key="2">
    <source>
        <dbReference type="ARBA" id="ARBA00022676"/>
    </source>
</evidence>
<dbReference type="FunFam" id="3.40.50.2000:FF:000060">
    <property type="entry name" value="Glycosyltransferase"/>
    <property type="match status" value="1"/>
</dbReference>